<evidence type="ECO:0000313" key="1">
    <source>
        <dbReference type="EMBL" id="MXR70990.1"/>
    </source>
</evidence>
<sequence>MKTSLFTPHSSDELRDPIIKEKQREFLTSVSRAHAFQLERLGQFPKHIQLSPNAIGWKLSEVLTWIRSRPVVEFDQTGGAHD</sequence>
<dbReference type="Proteomes" id="UP000474778">
    <property type="component" value="Unassembled WGS sequence"/>
</dbReference>
<gene>
    <name evidence="1" type="ORF">GNT65_20235</name>
</gene>
<keyword evidence="2" id="KW-1185">Reference proteome</keyword>
<organism evidence="1 2">
    <name type="scientific">Shewanella insulae</name>
    <dbReference type="NCBI Taxonomy" id="2681496"/>
    <lineage>
        <taxon>Bacteria</taxon>
        <taxon>Pseudomonadati</taxon>
        <taxon>Pseudomonadota</taxon>
        <taxon>Gammaproteobacteria</taxon>
        <taxon>Alteromonadales</taxon>
        <taxon>Shewanellaceae</taxon>
        <taxon>Shewanella</taxon>
    </lineage>
</organism>
<comment type="caution">
    <text evidence="1">The sequence shown here is derived from an EMBL/GenBank/DDBJ whole genome shotgun (WGS) entry which is preliminary data.</text>
</comment>
<dbReference type="AlphaFoldDB" id="A0A6L7I3V3"/>
<protein>
    <submittedName>
        <fullName evidence="1">AlpA family phage regulatory protein</fullName>
    </submittedName>
</protein>
<evidence type="ECO:0000313" key="2">
    <source>
        <dbReference type="Proteomes" id="UP000474778"/>
    </source>
</evidence>
<dbReference type="EMBL" id="WRPA01000029">
    <property type="protein sequence ID" value="MXR70990.1"/>
    <property type="molecule type" value="Genomic_DNA"/>
</dbReference>
<dbReference type="Pfam" id="PF05930">
    <property type="entry name" value="Phage_AlpA"/>
    <property type="match status" value="1"/>
</dbReference>
<dbReference type="RefSeq" id="WP_160798957.1">
    <property type="nucleotide sequence ID" value="NZ_WRPA01000029.1"/>
</dbReference>
<dbReference type="InterPro" id="IPR010260">
    <property type="entry name" value="AlpA"/>
</dbReference>
<accession>A0A6L7I3V3</accession>
<proteinExistence type="predicted"/>
<name>A0A6L7I3V3_9GAMM</name>
<reference evidence="1 2" key="1">
    <citation type="submission" date="2019-12" db="EMBL/GenBank/DDBJ databases">
        <title>Shewanella insulae sp. nov., isolated from a tidal flat.</title>
        <authorList>
            <person name="Yoon J.-H."/>
        </authorList>
    </citation>
    <scope>NUCLEOTIDE SEQUENCE [LARGE SCALE GENOMIC DNA]</scope>
    <source>
        <strain evidence="1 2">JBTF-M18</strain>
    </source>
</reference>